<protein>
    <submittedName>
        <fullName evidence="2">Uncharacterized protein</fullName>
    </submittedName>
</protein>
<organism evidence="1 2">
    <name type="scientific">Romanomermis culicivorax</name>
    <name type="common">Nematode worm</name>
    <dbReference type="NCBI Taxonomy" id="13658"/>
    <lineage>
        <taxon>Eukaryota</taxon>
        <taxon>Metazoa</taxon>
        <taxon>Ecdysozoa</taxon>
        <taxon>Nematoda</taxon>
        <taxon>Enoplea</taxon>
        <taxon>Dorylaimia</taxon>
        <taxon>Mermithida</taxon>
        <taxon>Mermithoidea</taxon>
        <taxon>Mermithidae</taxon>
        <taxon>Romanomermis</taxon>
    </lineage>
</organism>
<keyword evidence="1" id="KW-1185">Reference proteome</keyword>
<accession>A0A915L4E4</accession>
<evidence type="ECO:0000313" key="2">
    <source>
        <dbReference type="WBParaSite" id="nRc.2.0.1.t45621-RA"/>
    </source>
</evidence>
<evidence type="ECO:0000313" key="1">
    <source>
        <dbReference type="Proteomes" id="UP000887565"/>
    </source>
</evidence>
<dbReference type="AlphaFoldDB" id="A0A915L4E4"/>
<name>A0A915L4E4_ROMCU</name>
<dbReference type="Proteomes" id="UP000887565">
    <property type="component" value="Unplaced"/>
</dbReference>
<proteinExistence type="predicted"/>
<dbReference type="WBParaSite" id="nRc.2.0.1.t45621-RA">
    <property type="protein sequence ID" value="nRc.2.0.1.t45621-RA"/>
    <property type="gene ID" value="nRc.2.0.1.g45621"/>
</dbReference>
<reference evidence="2" key="1">
    <citation type="submission" date="2022-11" db="UniProtKB">
        <authorList>
            <consortium name="WormBaseParasite"/>
        </authorList>
    </citation>
    <scope>IDENTIFICATION</scope>
</reference>
<sequence>MNKEQGVQKANIEEIVFVTSSLIVQISTAPFSTLLDPLKALLPTTHQLTTKTLTCWQAWAKP</sequence>